<dbReference type="InterPro" id="IPR011527">
    <property type="entry name" value="ABC1_TM_dom"/>
</dbReference>
<dbReference type="GO" id="GO:0005524">
    <property type="term" value="F:ATP binding"/>
    <property type="evidence" value="ECO:0007669"/>
    <property type="project" value="InterPro"/>
</dbReference>
<dbReference type="GO" id="GO:0042760">
    <property type="term" value="P:very long-chain fatty acid catabolic process"/>
    <property type="evidence" value="ECO:0007669"/>
    <property type="project" value="TreeGrafter"/>
</dbReference>
<keyword evidence="3 5" id="KW-1133">Transmembrane helix</keyword>
<dbReference type="EMBL" id="JAPWTK010000362">
    <property type="protein sequence ID" value="KAJ8941548.1"/>
    <property type="molecule type" value="Genomic_DNA"/>
</dbReference>
<dbReference type="GO" id="GO:0007031">
    <property type="term" value="P:peroxisome organization"/>
    <property type="evidence" value="ECO:0007669"/>
    <property type="project" value="TreeGrafter"/>
</dbReference>
<protein>
    <recommendedName>
        <fullName evidence="6">ABC transmembrane type-1 domain-containing protein</fullName>
    </recommendedName>
</protein>
<evidence type="ECO:0000313" key="7">
    <source>
        <dbReference type="EMBL" id="KAJ8941548.1"/>
    </source>
</evidence>
<dbReference type="InterPro" id="IPR050835">
    <property type="entry name" value="ABC_transporter_sub-D"/>
</dbReference>
<keyword evidence="4 5" id="KW-0472">Membrane</keyword>
<feature type="transmembrane region" description="Helical" evidence="5">
    <location>
        <begin position="134"/>
        <end position="151"/>
    </location>
</feature>
<dbReference type="GO" id="GO:0005778">
    <property type="term" value="C:peroxisomal membrane"/>
    <property type="evidence" value="ECO:0007669"/>
    <property type="project" value="TreeGrafter"/>
</dbReference>
<dbReference type="AlphaFoldDB" id="A0AAV8XSJ0"/>
<evidence type="ECO:0000256" key="3">
    <source>
        <dbReference type="ARBA" id="ARBA00022989"/>
    </source>
</evidence>
<dbReference type="Pfam" id="PF06472">
    <property type="entry name" value="ABC_membrane_2"/>
    <property type="match status" value="1"/>
</dbReference>
<dbReference type="PANTHER" id="PTHR11384">
    <property type="entry name" value="ATP-BINDING CASSETTE, SUB-FAMILY D MEMBER"/>
    <property type="match status" value="1"/>
</dbReference>
<sequence>MAPNYSKILSKNHALAGASVLAAVWYLTYLKKCKKRIKIRQKENQSCRRRSKILNIGKVRDKGKSSCGQIVSGAVGAIVQNCRSGWASKECGLFLLIAASLISRSMCDLWLIDSGTKIESAIISKNKQLFKKRLLVFFLAMPVVSVVNNVLKYSIGALKINLRTNMTKRLYDEYLKNYTYYRMSNLDNRISNADQLLTTDVDKFCEGGG</sequence>
<evidence type="ECO:0000256" key="5">
    <source>
        <dbReference type="SAM" id="Phobius"/>
    </source>
</evidence>
<dbReference type="GO" id="GO:0006635">
    <property type="term" value="P:fatty acid beta-oxidation"/>
    <property type="evidence" value="ECO:0007669"/>
    <property type="project" value="TreeGrafter"/>
</dbReference>
<keyword evidence="2 5" id="KW-0812">Transmembrane</keyword>
<proteinExistence type="predicted"/>
<organism evidence="7 8">
    <name type="scientific">Aromia moschata</name>
    <dbReference type="NCBI Taxonomy" id="1265417"/>
    <lineage>
        <taxon>Eukaryota</taxon>
        <taxon>Metazoa</taxon>
        <taxon>Ecdysozoa</taxon>
        <taxon>Arthropoda</taxon>
        <taxon>Hexapoda</taxon>
        <taxon>Insecta</taxon>
        <taxon>Pterygota</taxon>
        <taxon>Neoptera</taxon>
        <taxon>Endopterygota</taxon>
        <taxon>Coleoptera</taxon>
        <taxon>Polyphaga</taxon>
        <taxon>Cucujiformia</taxon>
        <taxon>Chrysomeloidea</taxon>
        <taxon>Cerambycidae</taxon>
        <taxon>Cerambycinae</taxon>
        <taxon>Callichromatini</taxon>
        <taxon>Aromia</taxon>
    </lineage>
</organism>
<evidence type="ECO:0000256" key="1">
    <source>
        <dbReference type="ARBA" id="ARBA00022448"/>
    </source>
</evidence>
<evidence type="ECO:0000313" key="8">
    <source>
        <dbReference type="Proteomes" id="UP001162162"/>
    </source>
</evidence>
<dbReference type="GO" id="GO:0005324">
    <property type="term" value="F:long-chain fatty acid transmembrane transporter activity"/>
    <property type="evidence" value="ECO:0007669"/>
    <property type="project" value="TreeGrafter"/>
</dbReference>
<evidence type="ECO:0000256" key="4">
    <source>
        <dbReference type="ARBA" id="ARBA00023136"/>
    </source>
</evidence>
<accession>A0AAV8XSJ0</accession>
<keyword evidence="8" id="KW-1185">Reference proteome</keyword>
<dbReference type="PANTHER" id="PTHR11384:SF62">
    <property type="entry name" value="ATP-BINDING CASSETTE SUB-FAMILY D MEMBER 3"/>
    <property type="match status" value="1"/>
</dbReference>
<feature type="transmembrane region" description="Helical" evidence="5">
    <location>
        <begin position="12"/>
        <end position="30"/>
    </location>
</feature>
<gene>
    <name evidence="7" type="ORF">NQ318_011505</name>
</gene>
<reference evidence="7" key="1">
    <citation type="journal article" date="2023" name="Insect Mol. Biol.">
        <title>Genome sequencing provides insights into the evolution of gene families encoding plant cell wall-degrading enzymes in longhorned beetles.</title>
        <authorList>
            <person name="Shin N.R."/>
            <person name="Okamura Y."/>
            <person name="Kirsch R."/>
            <person name="Pauchet Y."/>
        </authorList>
    </citation>
    <scope>NUCLEOTIDE SEQUENCE</scope>
    <source>
        <strain evidence="7">AMC_N1</strain>
    </source>
</reference>
<evidence type="ECO:0000256" key="2">
    <source>
        <dbReference type="ARBA" id="ARBA00022692"/>
    </source>
</evidence>
<keyword evidence="1" id="KW-0813">Transport</keyword>
<dbReference type="Proteomes" id="UP001162162">
    <property type="component" value="Unassembled WGS sequence"/>
</dbReference>
<dbReference type="GO" id="GO:0015910">
    <property type="term" value="P:long-chain fatty acid import into peroxisome"/>
    <property type="evidence" value="ECO:0007669"/>
    <property type="project" value="TreeGrafter"/>
</dbReference>
<name>A0AAV8XSJ0_9CUCU</name>
<dbReference type="GO" id="GO:0140359">
    <property type="term" value="F:ABC-type transporter activity"/>
    <property type="evidence" value="ECO:0007669"/>
    <property type="project" value="InterPro"/>
</dbReference>
<evidence type="ECO:0000259" key="6">
    <source>
        <dbReference type="Pfam" id="PF06472"/>
    </source>
</evidence>
<comment type="caution">
    <text evidence="7">The sequence shown here is derived from an EMBL/GenBank/DDBJ whole genome shotgun (WGS) entry which is preliminary data.</text>
</comment>
<feature type="domain" description="ABC transmembrane type-1" evidence="6">
    <location>
        <begin position="84"/>
        <end position="206"/>
    </location>
</feature>